<dbReference type="Proteomes" id="UP000324222">
    <property type="component" value="Unassembled WGS sequence"/>
</dbReference>
<accession>A0A5B7I5Q2</accession>
<gene>
    <name evidence="1" type="ORF">E2C01_075278</name>
</gene>
<evidence type="ECO:0000313" key="2">
    <source>
        <dbReference type="Proteomes" id="UP000324222"/>
    </source>
</evidence>
<dbReference type="AlphaFoldDB" id="A0A5B7I5Q2"/>
<keyword evidence="2" id="KW-1185">Reference proteome</keyword>
<dbReference type="EMBL" id="VSRR010054750">
    <property type="protein sequence ID" value="MPC80691.1"/>
    <property type="molecule type" value="Genomic_DNA"/>
</dbReference>
<evidence type="ECO:0000313" key="1">
    <source>
        <dbReference type="EMBL" id="MPC80691.1"/>
    </source>
</evidence>
<proteinExistence type="predicted"/>
<organism evidence="1 2">
    <name type="scientific">Portunus trituberculatus</name>
    <name type="common">Swimming crab</name>
    <name type="synonym">Neptunus trituberculatus</name>
    <dbReference type="NCBI Taxonomy" id="210409"/>
    <lineage>
        <taxon>Eukaryota</taxon>
        <taxon>Metazoa</taxon>
        <taxon>Ecdysozoa</taxon>
        <taxon>Arthropoda</taxon>
        <taxon>Crustacea</taxon>
        <taxon>Multicrustacea</taxon>
        <taxon>Malacostraca</taxon>
        <taxon>Eumalacostraca</taxon>
        <taxon>Eucarida</taxon>
        <taxon>Decapoda</taxon>
        <taxon>Pleocyemata</taxon>
        <taxon>Brachyura</taxon>
        <taxon>Eubrachyura</taxon>
        <taxon>Portunoidea</taxon>
        <taxon>Portunidae</taxon>
        <taxon>Portuninae</taxon>
        <taxon>Portunus</taxon>
    </lineage>
</organism>
<reference evidence="1 2" key="1">
    <citation type="submission" date="2019-05" db="EMBL/GenBank/DDBJ databases">
        <title>Another draft genome of Portunus trituberculatus and its Hox gene families provides insights of decapod evolution.</title>
        <authorList>
            <person name="Jeong J.-H."/>
            <person name="Song I."/>
            <person name="Kim S."/>
            <person name="Choi T."/>
            <person name="Kim D."/>
            <person name="Ryu S."/>
            <person name="Kim W."/>
        </authorList>
    </citation>
    <scope>NUCLEOTIDE SEQUENCE [LARGE SCALE GENOMIC DNA]</scope>
    <source>
        <tissue evidence="1">Muscle</tissue>
    </source>
</reference>
<name>A0A5B7I5Q2_PORTR</name>
<comment type="caution">
    <text evidence="1">The sequence shown here is derived from an EMBL/GenBank/DDBJ whole genome shotgun (WGS) entry which is preliminary data.</text>
</comment>
<protein>
    <submittedName>
        <fullName evidence="1">Uncharacterized protein</fullName>
    </submittedName>
</protein>
<sequence>MEEARHLLATRGHVWVVVVVVGEMR</sequence>